<accession>A0A4R8CJK6</accession>
<dbReference type="RefSeq" id="WP_134098195.1">
    <property type="nucleotide sequence ID" value="NZ_SODP01000001.1"/>
</dbReference>
<comment type="caution">
    <text evidence="1">The sequence shown here is derived from an EMBL/GenBank/DDBJ whole genome shotgun (WGS) entry which is preliminary data.</text>
</comment>
<sequence length="125" mass="13829">MSYELVFWQQSASQTLDPESIYQELMDERGSVPGLNDIPVDAFLDALVASFPGASREANGASEWLTWVSPTQRAGLEVTWSRHHLRADCRGMSGDNMNRIVNVAIGLGCPLYDPQVGERFAFDGH</sequence>
<name>A0A4R8CJK6_9ACTN</name>
<dbReference type="EMBL" id="SODP01000001">
    <property type="protein sequence ID" value="TDW75771.1"/>
    <property type="molecule type" value="Genomic_DNA"/>
</dbReference>
<dbReference type="AlphaFoldDB" id="A0A4R8CJK6"/>
<evidence type="ECO:0000313" key="2">
    <source>
        <dbReference type="Proteomes" id="UP000295146"/>
    </source>
</evidence>
<reference evidence="1 2" key="1">
    <citation type="submission" date="2019-03" db="EMBL/GenBank/DDBJ databases">
        <title>Genomic Encyclopedia of Type Strains, Phase III (KMG-III): the genomes of soil and plant-associated and newly described type strains.</title>
        <authorList>
            <person name="Whitman W."/>
        </authorList>
    </citation>
    <scope>NUCLEOTIDE SEQUENCE [LARGE SCALE GENOMIC DNA]</scope>
    <source>
        <strain evidence="1 2">VKM Ac-2573</strain>
    </source>
</reference>
<dbReference type="Proteomes" id="UP000295146">
    <property type="component" value="Unassembled WGS sequence"/>
</dbReference>
<gene>
    <name evidence="1" type="ORF">EV653_0910</name>
</gene>
<evidence type="ECO:0000313" key="1">
    <source>
        <dbReference type="EMBL" id="TDW75771.1"/>
    </source>
</evidence>
<organism evidence="1 2">
    <name type="scientific">Kribbella pratensis</name>
    <dbReference type="NCBI Taxonomy" id="2512112"/>
    <lineage>
        <taxon>Bacteria</taxon>
        <taxon>Bacillati</taxon>
        <taxon>Actinomycetota</taxon>
        <taxon>Actinomycetes</taxon>
        <taxon>Propionibacteriales</taxon>
        <taxon>Kribbellaceae</taxon>
        <taxon>Kribbella</taxon>
    </lineage>
</organism>
<proteinExistence type="predicted"/>
<keyword evidence="2" id="KW-1185">Reference proteome</keyword>
<dbReference type="OrthoDB" id="4377013at2"/>
<protein>
    <submittedName>
        <fullName evidence="1">Uncharacterized protein</fullName>
    </submittedName>
</protein>